<dbReference type="CDD" id="cd03255">
    <property type="entry name" value="ABC_MJ0796_LolCDE_FtsE"/>
    <property type="match status" value="1"/>
</dbReference>
<evidence type="ECO:0000259" key="4">
    <source>
        <dbReference type="PROSITE" id="PS50893"/>
    </source>
</evidence>
<dbReference type="SUPFAM" id="SSF52540">
    <property type="entry name" value="P-loop containing nucleoside triphosphate hydrolases"/>
    <property type="match status" value="1"/>
</dbReference>
<dbReference type="InterPro" id="IPR017871">
    <property type="entry name" value="ABC_transporter-like_CS"/>
</dbReference>
<evidence type="ECO:0000256" key="1">
    <source>
        <dbReference type="ARBA" id="ARBA00022448"/>
    </source>
</evidence>
<keyword evidence="6" id="KW-1185">Reference proteome</keyword>
<dbReference type="InterPro" id="IPR015854">
    <property type="entry name" value="ABC_transpr_LolD-like"/>
</dbReference>
<sequence>MEKLSEAVLRFQNIHKIHSSDGVDFVALEKINFSIHKGEFIGLSGKSGSGKTSLLNVAGLIDPPTKGDLFIKNINIKDLSDKQLSLIRAQEIGFIFQSFNLLPLLSALENVEYPLMLLNIPEAERLERAHQALKRVGLDGFSHRRPGQLSGGQRQRVAIARAIVKDPTLILADEPTANLDTKTSEEIFDLLQGLQRDLRVTVMLCSHDQDLISKTHRQIKISDGHILSDSLQSSLNGGV</sequence>
<proteinExistence type="predicted"/>
<dbReference type="EMBL" id="JAYGJQ010000002">
    <property type="protein sequence ID" value="MEA9357813.1"/>
    <property type="molecule type" value="Genomic_DNA"/>
</dbReference>
<gene>
    <name evidence="5" type="ORF">SHI21_16400</name>
</gene>
<keyword evidence="3 5" id="KW-0067">ATP-binding</keyword>
<dbReference type="Proteomes" id="UP001302274">
    <property type="component" value="Unassembled WGS sequence"/>
</dbReference>
<dbReference type="PROSITE" id="PS00211">
    <property type="entry name" value="ABC_TRANSPORTER_1"/>
    <property type="match status" value="1"/>
</dbReference>
<comment type="caution">
    <text evidence="5">The sequence shown here is derived from an EMBL/GenBank/DDBJ whole genome shotgun (WGS) entry which is preliminary data.</text>
</comment>
<feature type="domain" description="ABC transporter" evidence="4">
    <location>
        <begin position="9"/>
        <end position="239"/>
    </location>
</feature>
<dbReference type="InterPro" id="IPR027417">
    <property type="entry name" value="P-loop_NTPase"/>
</dbReference>
<accession>A0ABU5VXM7</accession>
<dbReference type="PROSITE" id="PS50893">
    <property type="entry name" value="ABC_TRANSPORTER_2"/>
    <property type="match status" value="1"/>
</dbReference>
<dbReference type="Gene3D" id="3.40.50.300">
    <property type="entry name" value="P-loop containing nucleotide triphosphate hydrolases"/>
    <property type="match status" value="1"/>
</dbReference>
<dbReference type="InterPro" id="IPR003439">
    <property type="entry name" value="ABC_transporter-like_ATP-bd"/>
</dbReference>
<dbReference type="InterPro" id="IPR017911">
    <property type="entry name" value="MacB-like_ATP-bd"/>
</dbReference>
<dbReference type="Pfam" id="PF00005">
    <property type="entry name" value="ABC_tran"/>
    <property type="match status" value="1"/>
</dbReference>
<dbReference type="InterPro" id="IPR003593">
    <property type="entry name" value="AAA+_ATPase"/>
</dbReference>
<evidence type="ECO:0000256" key="3">
    <source>
        <dbReference type="ARBA" id="ARBA00022840"/>
    </source>
</evidence>
<evidence type="ECO:0000313" key="6">
    <source>
        <dbReference type="Proteomes" id="UP001302274"/>
    </source>
</evidence>
<dbReference type="GO" id="GO:0005524">
    <property type="term" value="F:ATP binding"/>
    <property type="evidence" value="ECO:0007669"/>
    <property type="project" value="UniProtKB-KW"/>
</dbReference>
<name>A0ABU5VXM7_9BACT</name>
<organism evidence="5 6">
    <name type="scientific">Bacteriovorax antarcticus</name>
    <dbReference type="NCBI Taxonomy" id="3088717"/>
    <lineage>
        <taxon>Bacteria</taxon>
        <taxon>Pseudomonadati</taxon>
        <taxon>Bdellovibrionota</taxon>
        <taxon>Bacteriovoracia</taxon>
        <taxon>Bacteriovoracales</taxon>
        <taxon>Bacteriovoracaceae</taxon>
        <taxon>Bacteriovorax</taxon>
    </lineage>
</organism>
<dbReference type="RefSeq" id="WP_323577975.1">
    <property type="nucleotide sequence ID" value="NZ_JAYGJQ010000002.1"/>
</dbReference>
<protein>
    <submittedName>
        <fullName evidence="5">ABC transporter ATP-binding protein</fullName>
    </submittedName>
</protein>
<dbReference type="PANTHER" id="PTHR24220:SF86">
    <property type="entry name" value="ABC TRANSPORTER ABCH.1"/>
    <property type="match status" value="1"/>
</dbReference>
<evidence type="ECO:0000313" key="5">
    <source>
        <dbReference type="EMBL" id="MEA9357813.1"/>
    </source>
</evidence>
<dbReference type="PANTHER" id="PTHR24220">
    <property type="entry name" value="IMPORT ATP-BINDING PROTEIN"/>
    <property type="match status" value="1"/>
</dbReference>
<keyword evidence="1" id="KW-0813">Transport</keyword>
<reference evidence="5 6" key="1">
    <citation type="submission" date="2023-11" db="EMBL/GenBank/DDBJ databases">
        <title>A Novel Polar Bacteriovorax (B. antarcticus) Isolated from the Biocrust in Antarctica.</title>
        <authorList>
            <person name="Mun W."/>
            <person name="Choi S.Y."/>
            <person name="Mitchell R.J."/>
        </authorList>
    </citation>
    <scope>NUCLEOTIDE SEQUENCE [LARGE SCALE GENOMIC DNA]</scope>
    <source>
        <strain evidence="5 6">PP10</strain>
    </source>
</reference>
<keyword evidence="2" id="KW-0547">Nucleotide-binding</keyword>
<evidence type="ECO:0000256" key="2">
    <source>
        <dbReference type="ARBA" id="ARBA00022741"/>
    </source>
</evidence>
<dbReference type="SMART" id="SM00382">
    <property type="entry name" value="AAA"/>
    <property type="match status" value="1"/>
</dbReference>